<reference evidence="8 9" key="1">
    <citation type="journal article" date="2013" name="Genome Announc.">
        <title>Draft Genome Sequence of the Methanotrophic Gammaproteobacterium Methyloglobulus morosus DSM 22980 Strain KoM1.</title>
        <authorList>
            <person name="Poehlein A."/>
            <person name="Deutzmann J.S."/>
            <person name="Daniel R."/>
            <person name="Simeonova D.D."/>
        </authorList>
    </citation>
    <scope>NUCLEOTIDE SEQUENCE [LARGE SCALE GENOMIC DNA]</scope>
    <source>
        <strain evidence="8 9">KoM1</strain>
    </source>
</reference>
<comment type="similarity">
    <text evidence="6">Belongs to the RecF family.</text>
</comment>
<dbReference type="Gene3D" id="1.20.1050.90">
    <property type="entry name" value="RecF/RecN/SMC, N-terminal domain"/>
    <property type="match status" value="1"/>
</dbReference>
<dbReference type="RefSeq" id="WP_023496641.1">
    <property type="nucleotide sequence ID" value="NZ_AYLO01000181.1"/>
</dbReference>
<gene>
    <name evidence="6 8" type="primary">recF</name>
    <name evidence="8" type="ORF">MGMO_223c00110</name>
</gene>
<dbReference type="GO" id="GO:0003697">
    <property type="term" value="F:single-stranded DNA binding"/>
    <property type="evidence" value="ECO:0007669"/>
    <property type="project" value="UniProtKB-UniRule"/>
</dbReference>
<dbReference type="NCBIfam" id="TIGR00611">
    <property type="entry name" value="recf"/>
    <property type="match status" value="1"/>
</dbReference>
<dbReference type="SUPFAM" id="SSF52540">
    <property type="entry name" value="P-loop containing nucleoside triphosphate hydrolases"/>
    <property type="match status" value="1"/>
</dbReference>
<accession>V5AYN2</accession>
<dbReference type="eggNOG" id="COG1195">
    <property type="taxonomic scope" value="Bacteria"/>
</dbReference>
<dbReference type="GO" id="GO:0000731">
    <property type="term" value="P:DNA synthesis involved in DNA repair"/>
    <property type="evidence" value="ECO:0007669"/>
    <property type="project" value="TreeGrafter"/>
</dbReference>
<dbReference type="Gene3D" id="3.40.50.300">
    <property type="entry name" value="P-loop containing nucleotide triphosphate hydrolases"/>
    <property type="match status" value="1"/>
</dbReference>
<dbReference type="Proteomes" id="UP000017842">
    <property type="component" value="Unassembled WGS sequence"/>
</dbReference>
<keyword evidence="2 6" id="KW-0235">DNA replication</keyword>
<comment type="caution">
    <text evidence="8">The sequence shown here is derived from an EMBL/GenBank/DDBJ whole genome shotgun (WGS) entry which is preliminary data.</text>
</comment>
<dbReference type="PANTHER" id="PTHR32182">
    <property type="entry name" value="DNA REPLICATION AND REPAIR PROTEIN RECF"/>
    <property type="match status" value="1"/>
</dbReference>
<dbReference type="InterPro" id="IPR027417">
    <property type="entry name" value="P-loop_NTPase"/>
</dbReference>
<keyword evidence="6" id="KW-0227">DNA damage</keyword>
<dbReference type="GO" id="GO:0009432">
    <property type="term" value="P:SOS response"/>
    <property type="evidence" value="ECO:0007669"/>
    <property type="project" value="UniProtKB-UniRule"/>
</dbReference>
<evidence type="ECO:0000256" key="4">
    <source>
        <dbReference type="ARBA" id="ARBA00022840"/>
    </source>
</evidence>
<dbReference type="GO" id="GO:0006302">
    <property type="term" value="P:double-strand break repair"/>
    <property type="evidence" value="ECO:0007669"/>
    <property type="project" value="TreeGrafter"/>
</dbReference>
<keyword evidence="6" id="KW-0742">SOS response</keyword>
<evidence type="ECO:0000256" key="2">
    <source>
        <dbReference type="ARBA" id="ARBA00022705"/>
    </source>
</evidence>
<sequence>MSLQRLDIYNVRNICEQSITPSEGLNFIYGKNASGKSALIEAIFLLGRAKSFRTSFIKSVISFEQEYLIVSAQVLHGKGSSIQLGIQMDGKDVEIRINQQTSQKRSDLAYGLPLQIIHPKSVELLDAGAQIRREFLDWGIFNHEEKFLPVWRKYKKALAQRNALLKTKSVNQIHVWDNELVNYGTIVNDYRQQYLEKLRPVLKATMARFLALNDIDMCLVSGWDITKQLEQLFIDDLEKDMRYGYTHSGPHRGDFHLLVDNKLAKDVVSRGQLKLLVICLKLAQVELMIRERDSFGCILIDDFAAELDKDNREKILKFLYGINCQVFITATEIIDFGKLDEIKNYKLFHVEQGKISCVNVPHGTSL</sequence>
<dbReference type="STRING" id="1116472.MGMO_223c00110"/>
<keyword evidence="5 6" id="KW-0238">DNA-binding</keyword>
<keyword evidence="6" id="KW-0234">DNA repair</keyword>
<dbReference type="InterPro" id="IPR042174">
    <property type="entry name" value="RecF_2"/>
</dbReference>
<keyword evidence="9" id="KW-1185">Reference proteome</keyword>
<dbReference type="InterPro" id="IPR003395">
    <property type="entry name" value="RecF/RecN/SMC_N"/>
</dbReference>
<dbReference type="Pfam" id="PF02463">
    <property type="entry name" value="SMC_N"/>
    <property type="match status" value="1"/>
</dbReference>
<proteinExistence type="inferred from homology"/>
<dbReference type="OrthoDB" id="9803889at2"/>
<dbReference type="GO" id="GO:0005524">
    <property type="term" value="F:ATP binding"/>
    <property type="evidence" value="ECO:0007669"/>
    <property type="project" value="UniProtKB-UniRule"/>
</dbReference>
<dbReference type="AlphaFoldDB" id="V5AYN2"/>
<feature type="binding site" evidence="6">
    <location>
        <begin position="30"/>
        <end position="37"/>
    </location>
    <ligand>
        <name>ATP</name>
        <dbReference type="ChEBI" id="CHEBI:30616"/>
    </ligand>
</feature>
<evidence type="ECO:0000313" key="9">
    <source>
        <dbReference type="Proteomes" id="UP000017842"/>
    </source>
</evidence>
<organism evidence="8 9">
    <name type="scientific">Methyloglobulus morosus KoM1</name>
    <dbReference type="NCBI Taxonomy" id="1116472"/>
    <lineage>
        <taxon>Bacteria</taxon>
        <taxon>Pseudomonadati</taxon>
        <taxon>Pseudomonadota</taxon>
        <taxon>Gammaproteobacteria</taxon>
        <taxon>Methylococcales</taxon>
        <taxon>Methylococcaceae</taxon>
        <taxon>Methyloglobulus</taxon>
    </lineage>
</organism>
<dbReference type="EMBL" id="AYLO01000181">
    <property type="protein sequence ID" value="ESS65980.1"/>
    <property type="molecule type" value="Genomic_DNA"/>
</dbReference>
<evidence type="ECO:0000259" key="7">
    <source>
        <dbReference type="Pfam" id="PF02463"/>
    </source>
</evidence>
<evidence type="ECO:0000256" key="6">
    <source>
        <dbReference type="HAMAP-Rule" id="MF_00365"/>
    </source>
</evidence>
<dbReference type="HAMAP" id="MF_00365">
    <property type="entry name" value="RecF"/>
    <property type="match status" value="1"/>
</dbReference>
<evidence type="ECO:0000256" key="1">
    <source>
        <dbReference type="ARBA" id="ARBA00022490"/>
    </source>
</evidence>
<evidence type="ECO:0000313" key="8">
    <source>
        <dbReference type="EMBL" id="ESS65980.1"/>
    </source>
</evidence>
<dbReference type="GO" id="GO:0006260">
    <property type="term" value="P:DNA replication"/>
    <property type="evidence" value="ECO:0007669"/>
    <property type="project" value="UniProtKB-UniRule"/>
</dbReference>
<feature type="domain" description="RecF/RecN/SMC N-terminal" evidence="7">
    <location>
        <begin position="3"/>
        <end position="353"/>
    </location>
</feature>
<name>V5AYN2_9GAMM</name>
<dbReference type="InterPro" id="IPR001238">
    <property type="entry name" value="DNA-binding_RecF"/>
</dbReference>
<keyword evidence="1 6" id="KW-0963">Cytoplasm</keyword>
<keyword evidence="4 6" id="KW-0067">ATP-binding</keyword>
<evidence type="ECO:0000256" key="5">
    <source>
        <dbReference type="ARBA" id="ARBA00023125"/>
    </source>
</evidence>
<dbReference type="PATRIC" id="fig|1116472.3.peg.4085"/>
<evidence type="ECO:0000256" key="3">
    <source>
        <dbReference type="ARBA" id="ARBA00022741"/>
    </source>
</evidence>
<dbReference type="PANTHER" id="PTHR32182:SF0">
    <property type="entry name" value="DNA REPLICATION AND REPAIR PROTEIN RECF"/>
    <property type="match status" value="1"/>
</dbReference>
<dbReference type="GO" id="GO:0005737">
    <property type="term" value="C:cytoplasm"/>
    <property type="evidence" value="ECO:0007669"/>
    <property type="project" value="UniProtKB-SubCell"/>
</dbReference>
<comment type="function">
    <text evidence="6">The RecF protein is involved in DNA metabolism; it is required for DNA replication and normal SOS inducibility. RecF binds preferentially to single-stranded, linear DNA. It also seems to bind ATP.</text>
</comment>
<comment type="subcellular location">
    <subcellularLocation>
        <location evidence="6">Cytoplasm</location>
    </subcellularLocation>
</comment>
<protein>
    <recommendedName>
        <fullName evidence="6">DNA replication and repair protein RecF</fullName>
    </recommendedName>
</protein>
<keyword evidence="3 6" id="KW-0547">Nucleotide-binding</keyword>